<gene>
    <name evidence="2" type="ORF">PTTG_28622</name>
</gene>
<accession>A0A180GBC1</accession>
<dbReference type="OrthoDB" id="2495137at2759"/>
<evidence type="ECO:0000256" key="1">
    <source>
        <dbReference type="SAM" id="MobiDB-lite"/>
    </source>
</evidence>
<evidence type="ECO:0000313" key="2">
    <source>
        <dbReference type="EMBL" id="OAV89642.1"/>
    </source>
</evidence>
<dbReference type="AlphaFoldDB" id="A0A180GBC1"/>
<dbReference type="EMBL" id="ADAS02000122">
    <property type="protein sequence ID" value="OAV89642.1"/>
    <property type="molecule type" value="Genomic_DNA"/>
</dbReference>
<reference evidence="3 4" key="3">
    <citation type="journal article" date="2017" name="G3 (Bethesda)">
        <title>Comparative analysis highlights variable genome content of wheat rusts and divergence of the mating loci.</title>
        <authorList>
            <person name="Cuomo C.A."/>
            <person name="Bakkeren G."/>
            <person name="Khalil H.B."/>
            <person name="Panwar V."/>
            <person name="Joly D."/>
            <person name="Linning R."/>
            <person name="Sakthikumar S."/>
            <person name="Song X."/>
            <person name="Adiconis X."/>
            <person name="Fan L."/>
            <person name="Goldberg J.M."/>
            <person name="Levin J.Z."/>
            <person name="Young S."/>
            <person name="Zeng Q."/>
            <person name="Anikster Y."/>
            <person name="Bruce M."/>
            <person name="Wang M."/>
            <person name="Yin C."/>
            <person name="McCallum B."/>
            <person name="Szabo L.J."/>
            <person name="Hulbert S."/>
            <person name="Chen X."/>
            <person name="Fellers J.P."/>
        </authorList>
    </citation>
    <scope>NUCLEOTIDE SEQUENCE</scope>
    <source>
        <strain evidence="3">isolate 1-1 / race 1 (BBBD)</strain>
        <strain evidence="4">Isolate 1-1 / race 1 (BBBD)</strain>
    </source>
</reference>
<reference evidence="2" key="1">
    <citation type="submission" date="2009-11" db="EMBL/GenBank/DDBJ databases">
        <authorList>
            <consortium name="The Broad Institute Genome Sequencing Platform"/>
            <person name="Ward D."/>
            <person name="Feldgarden M."/>
            <person name="Earl A."/>
            <person name="Young S.K."/>
            <person name="Zeng Q."/>
            <person name="Koehrsen M."/>
            <person name="Alvarado L."/>
            <person name="Berlin A."/>
            <person name="Bochicchio J."/>
            <person name="Borenstein D."/>
            <person name="Chapman S.B."/>
            <person name="Chen Z."/>
            <person name="Engels R."/>
            <person name="Freedman E."/>
            <person name="Gellesch M."/>
            <person name="Goldberg J."/>
            <person name="Griggs A."/>
            <person name="Gujja S."/>
            <person name="Heilman E."/>
            <person name="Heiman D."/>
            <person name="Hepburn T."/>
            <person name="Howarth C."/>
            <person name="Jen D."/>
            <person name="Larson L."/>
            <person name="Lewis B."/>
            <person name="Mehta T."/>
            <person name="Park D."/>
            <person name="Pearson M."/>
            <person name="Roberts A."/>
            <person name="Saif S."/>
            <person name="Shea T."/>
            <person name="Shenoy N."/>
            <person name="Sisk P."/>
            <person name="Stolte C."/>
            <person name="Sykes S."/>
            <person name="Thomson T."/>
            <person name="Walk T."/>
            <person name="White J."/>
            <person name="Yandava C."/>
            <person name="Izard J."/>
            <person name="Baranova O.V."/>
            <person name="Blanton J.M."/>
            <person name="Tanner A.C."/>
            <person name="Dewhirst F.E."/>
            <person name="Haas B."/>
            <person name="Nusbaum C."/>
            <person name="Birren B."/>
        </authorList>
    </citation>
    <scope>NUCLEOTIDE SEQUENCE [LARGE SCALE GENOMIC DNA]</scope>
    <source>
        <strain evidence="2">1-1 BBBD Race 1</strain>
    </source>
</reference>
<evidence type="ECO:0000313" key="3">
    <source>
        <dbReference type="EnsemblFungi" id="PTTG_28622-t43_1-p1"/>
    </source>
</evidence>
<dbReference type="Proteomes" id="UP000005240">
    <property type="component" value="Unassembled WGS sequence"/>
</dbReference>
<evidence type="ECO:0000313" key="4">
    <source>
        <dbReference type="Proteomes" id="UP000005240"/>
    </source>
</evidence>
<dbReference type="EnsemblFungi" id="PTTG_28622-t43_1">
    <property type="protein sequence ID" value="PTTG_28622-t43_1-p1"/>
    <property type="gene ID" value="PTTG_28622"/>
</dbReference>
<protein>
    <submittedName>
        <fullName evidence="2 3">Uncharacterized protein</fullName>
    </submittedName>
</protein>
<feature type="region of interest" description="Disordered" evidence="1">
    <location>
        <begin position="207"/>
        <end position="229"/>
    </location>
</feature>
<keyword evidence="4" id="KW-1185">Reference proteome</keyword>
<dbReference type="VEuPathDB" id="FungiDB:PTTG_28622"/>
<proteinExistence type="predicted"/>
<reference evidence="3" key="4">
    <citation type="submission" date="2025-05" db="UniProtKB">
        <authorList>
            <consortium name="EnsemblFungi"/>
        </authorList>
    </citation>
    <scope>IDENTIFICATION</scope>
    <source>
        <strain evidence="3">isolate 1-1 / race 1 (BBBD)</strain>
    </source>
</reference>
<feature type="compositionally biased region" description="Polar residues" evidence="1">
    <location>
        <begin position="214"/>
        <end position="223"/>
    </location>
</feature>
<name>A0A180GBC1_PUCT1</name>
<reference evidence="2" key="2">
    <citation type="submission" date="2016-05" db="EMBL/GenBank/DDBJ databases">
        <title>Comparative analysis highlights variable genome content of wheat rusts and divergence of the mating loci.</title>
        <authorList>
            <person name="Cuomo C.A."/>
            <person name="Bakkeren G."/>
            <person name="Szabo L."/>
            <person name="Khalil H."/>
            <person name="Joly D."/>
            <person name="Goldberg J."/>
            <person name="Young S."/>
            <person name="Zeng Q."/>
            <person name="Fellers J."/>
        </authorList>
    </citation>
    <scope>NUCLEOTIDE SEQUENCE [LARGE SCALE GENOMIC DNA]</scope>
    <source>
        <strain evidence="2">1-1 BBBD Race 1</strain>
    </source>
</reference>
<sequence length="249" mass="27345">MACCAPSTNAIAKINIPQNIQAKLKPGDQCYFSGRLIGLNNTGSTPVIQCNPEDFTRIPAANREFPASTDSNRIYVDGLGIVIKREELKTEPVMKNPPIMCTVKHNDWDEAKQQDIEFKVRYIISPTTLLKSHALIQKGSEVSISGYLINNPGSREQWLVQTTAVSVLKNPPRCRKKEAKVPKKSIEPEKKSSAAIIAARNQISEPECHCNKGEGSSSGSTPNRRIIPSSDLIQGFSTLDIKGKGKEKC</sequence>
<organism evidence="2">
    <name type="scientific">Puccinia triticina (isolate 1-1 / race 1 (BBBD))</name>
    <name type="common">Brown leaf rust fungus</name>
    <dbReference type="NCBI Taxonomy" id="630390"/>
    <lineage>
        <taxon>Eukaryota</taxon>
        <taxon>Fungi</taxon>
        <taxon>Dikarya</taxon>
        <taxon>Basidiomycota</taxon>
        <taxon>Pucciniomycotina</taxon>
        <taxon>Pucciniomycetes</taxon>
        <taxon>Pucciniales</taxon>
        <taxon>Pucciniaceae</taxon>
        <taxon>Puccinia</taxon>
    </lineage>
</organism>